<name>A0A8I0FYZ5_9ACTN</name>
<dbReference type="GO" id="GO:0003995">
    <property type="term" value="F:acyl-CoA dehydrogenase activity"/>
    <property type="evidence" value="ECO:0007669"/>
    <property type="project" value="TreeGrafter"/>
</dbReference>
<dbReference type="InterPro" id="IPR009075">
    <property type="entry name" value="AcylCo_DH/oxidase_C"/>
</dbReference>
<dbReference type="Gene3D" id="1.20.140.10">
    <property type="entry name" value="Butyryl-CoA Dehydrogenase, subunit A, domain 3"/>
    <property type="match status" value="1"/>
</dbReference>
<dbReference type="PANTHER" id="PTHR43884:SF20">
    <property type="entry name" value="ACYL-COA DEHYDROGENASE FADE28"/>
    <property type="match status" value="1"/>
</dbReference>
<dbReference type="InterPro" id="IPR037069">
    <property type="entry name" value="AcylCoA_DH/ox_N_sf"/>
</dbReference>
<dbReference type="InterPro" id="IPR013786">
    <property type="entry name" value="AcylCoA_DH/ox_N"/>
</dbReference>
<dbReference type="InterPro" id="IPR009100">
    <property type="entry name" value="AcylCoA_DH/oxidase_NM_dom_sf"/>
</dbReference>
<keyword evidence="3" id="KW-0285">Flavoprotein</keyword>
<proteinExistence type="inferred from homology"/>
<dbReference type="RefSeq" id="WP_179427034.1">
    <property type="nucleotide sequence ID" value="NZ_BAAAMP010000002.1"/>
</dbReference>
<keyword evidence="5" id="KW-0560">Oxidoreductase</keyword>
<dbReference type="SUPFAM" id="SSF47203">
    <property type="entry name" value="Acyl-CoA dehydrogenase C-terminal domain-like"/>
    <property type="match status" value="1"/>
</dbReference>
<protein>
    <submittedName>
        <fullName evidence="8">Acyl-CoA/acyl-ACP dehydrogenase</fullName>
    </submittedName>
    <submittedName>
        <fullName evidence="9">Alkylation response protein AidB-like acyl-CoA dehydrogenase</fullName>
    </submittedName>
</protein>
<evidence type="ECO:0000256" key="3">
    <source>
        <dbReference type="ARBA" id="ARBA00022630"/>
    </source>
</evidence>
<gene>
    <name evidence="9" type="ORF">BJ975_002789</name>
    <name evidence="8" type="ORF">IDH50_06790</name>
</gene>
<dbReference type="GO" id="GO:0050660">
    <property type="term" value="F:flavin adenine dinucleotide binding"/>
    <property type="evidence" value="ECO:0007669"/>
    <property type="project" value="InterPro"/>
</dbReference>
<evidence type="ECO:0000256" key="2">
    <source>
        <dbReference type="ARBA" id="ARBA00009347"/>
    </source>
</evidence>
<comment type="similarity">
    <text evidence="2">Belongs to the acyl-CoA dehydrogenase family.</text>
</comment>
<accession>A0A8I0FYZ5</accession>
<evidence type="ECO:0000256" key="1">
    <source>
        <dbReference type="ARBA" id="ARBA00001974"/>
    </source>
</evidence>
<sequence>MKIAFEPEQQDLATSFDQAVAAEVDVEALRALWTTETGRSEKLRATIAQLGLTTILVPEEFEGYGGTLVDLALVLERMGYHAVPDALVESLVTAPVALTVAGSPEQQAAWLPRLADGSATATVALRGLASVPDAHVSDVLIFRDGDELKLVETSACELTPLRSMDPSRRQFAVTLPEGAAQVLPGGGVETVLAHEAAASASVLIGLSRRMLDETVAYAKVREQFGRVIGSFQAVKHQLADAVAKVELAAFAVHAAAAKVADGAPDALTAALAARIVAVEAEFEANRASLQLHGGIGFTWEHHLQLWLKRGKALEQAHGGLTELTAALGRATIDSAKATA</sequence>
<dbReference type="InterPro" id="IPR036250">
    <property type="entry name" value="AcylCo_DH-like_C"/>
</dbReference>
<comment type="cofactor">
    <cofactor evidence="1">
        <name>FAD</name>
        <dbReference type="ChEBI" id="CHEBI:57692"/>
    </cofactor>
</comment>
<dbReference type="SUPFAM" id="SSF56645">
    <property type="entry name" value="Acyl-CoA dehydrogenase NM domain-like"/>
    <property type="match status" value="1"/>
</dbReference>
<dbReference type="Gene3D" id="1.10.540.10">
    <property type="entry name" value="Acyl-CoA dehydrogenase/oxidase, N-terminal domain"/>
    <property type="match status" value="1"/>
</dbReference>
<keyword evidence="10" id="KW-1185">Reference proteome</keyword>
<reference evidence="8" key="2">
    <citation type="submission" date="2020-09" db="EMBL/GenBank/DDBJ databases">
        <title>Novel species in genus Aeromicrobium.</title>
        <authorList>
            <person name="Zhang G."/>
        </authorList>
    </citation>
    <scope>NUCLEOTIDE SEQUENCE</scope>
    <source>
        <strain evidence="8">SSW1-57</strain>
    </source>
</reference>
<reference evidence="9 10" key="1">
    <citation type="submission" date="2020-07" db="EMBL/GenBank/DDBJ databases">
        <title>Sequencing the genomes of 1000 actinobacteria strains.</title>
        <authorList>
            <person name="Klenk H.-P."/>
        </authorList>
    </citation>
    <scope>NUCLEOTIDE SEQUENCE [LARGE SCALE GENOMIC DNA]</scope>
    <source>
        <strain evidence="9 10">DSM 19087</strain>
    </source>
</reference>
<feature type="domain" description="Acyl-CoA dehydrogenase/oxidase C-terminal" evidence="6">
    <location>
        <begin position="189"/>
        <end position="318"/>
    </location>
</feature>
<evidence type="ECO:0000313" key="8">
    <source>
        <dbReference type="EMBL" id="MBD1269929.1"/>
    </source>
</evidence>
<evidence type="ECO:0000256" key="5">
    <source>
        <dbReference type="ARBA" id="ARBA00023002"/>
    </source>
</evidence>
<evidence type="ECO:0000256" key="4">
    <source>
        <dbReference type="ARBA" id="ARBA00022827"/>
    </source>
</evidence>
<dbReference type="Proteomes" id="UP000659061">
    <property type="component" value="Unassembled WGS sequence"/>
</dbReference>
<dbReference type="AlphaFoldDB" id="A0A8I0FYZ5"/>
<evidence type="ECO:0000313" key="9">
    <source>
        <dbReference type="EMBL" id="NYI39414.1"/>
    </source>
</evidence>
<dbReference type="EMBL" id="JACWMT010000001">
    <property type="protein sequence ID" value="MBD1269929.1"/>
    <property type="molecule type" value="Genomic_DNA"/>
</dbReference>
<comment type="caution">
    <text evidence="8">The sequence shown here is derived from an EMBL/GenBank/DDBJ whole genome shotgun (WGS) entry which is preliminary data.</text>
</comment>
<organism evidence="8 11">
    <name type="scientific">Aeromicrobium tamlense</name>
    <dbReference type="NCBI Taxonomy" id="375541"/>
    <lineage>
        <taxon>Bacteria</taxon>
        <taxon>Bacillati</taxon>
        <taxon>Actinomycetota</taxon>
        <taxon>Actinomycetes</taxon>
        <taxon>Propionibacteriales</taxon>
        <taxon>Nocardioidaceae</taxon>
        <taxon>Aeromicrobium</taxon>
    </lineage>
</organism>
<keyword evidence="4" id="KW-0274">FAD</keyword>
<dbReference type="Pfam" id="PF02771">
    <property type="entry name" value="Acyl-CoA_dh_N"/>
    <property type="match status" value="1"/>
</dbReference>
<dbReference type="Proteomes" id="UP000587211">
    <property type="component" value="Unassembled WGS sequence"/>
</dbReference>
<dbReference type="Pfam" id="PF00441">
    <property type="entry name" value="Acyl-CoA_dh_1"/>
    <property type="match status" value="1"/>
</dbReference>
<evidence type="ECO:0000313" key="11">
    <source>
        <dbReference type="Proteomes" id="UP000659061"/>
    </source>
</evidence>
<dbReference type="PANTHER" id="PTHR43884">
    <property type="entry name" value="ACYL-COA DEHYDROGENASE"/>
    <property type="match status" value="1"/>
</dbReference>
<evidence type="ECO:0000313" key="10">
    <source>
        <dbReference type="Proteomes" id="UP000587211"/>
    </source>
</evidence>
<evidence type="ECO:0000259" key="7">
    <source>
        <dbReference type="Pfam" id="PF02771"/>
    </source>
</evidence>
<evidence type="ECO:0000259" key="6">
    <source>
        <dbReference type="Pfam" id="PF00441"/>
    </source>
</evidence>
<feature type="domain" description="Acyl-CoA dehydrogenase/oxidase N-terminal" evidence="7">
    <location>
        <begin position="7"/>
        <end position="117"/>
    </location>
</feature>
<dbReference type="EMBL" id="JACBZN010000001">
    <property type="protein sequence ID" value="NYI39414.1"/>
    <property type="molecule type" value="Genomic_DNA"/>
</dbReference>